<accession>A0A6L6J353</accession>
<feature type="transmembrane region" description="Helical" evidence="8">
    <location>
        <begin position="70"/>
        <end position="89"/>
    </location>
</feature>
<feature type="domain" description="EamA" evidence="9">
    <location>
        <begin position="6"/>
        <end position="141"/>
    </location>
</feature>
<feature type="transmembrane region" description="Helical" evidence="8">
    <location>
        <begin position="170"/>
        <end position="193"/>
    </location>
</feature>
<dbReference type="InterPro" id="IPR004626">
    <property type="entry name" value="RarD"/>
</dbReference>
<dbReference type="InterPro" id="IPR000620">
    <property type="entry name" value="EamA_dom"/>
</dbReference>
<dbReference type="AlphaFoldDB" id="A0A6L6J353"/>
<keyword evidence="11" id="KW-1185">Reference proteome</keyword>
<dbReference type="EMBL" id="WMIE01000001">
    <property type="protein sequence ID" value="MTH76522.1"/>
    <property type="molecule type" value="Genomic_DNA"/>
</dbReference>
<evidence type="ECO:0000256" key="5">
    <source>
        <dbReference type="ARBA" id="ARBA00022692"/>
    </source>
</evidence>
<feature type="transmembrane region" description="Helical" evidence="8">
    <location>
        <begin position="247"/>
        <end position="265"/>
    </location>
</feature>
<name>A0A6L6J353_9RHOB</name>
<keyword evidence="6 8" id="KW-1133">Transmembrane helix</keyword>
<dbReference type="NCBIfam" id="TIGR00688">
    <property type="entry name" value="rarD"/>
    <property type="match status" value="1"/>
</dbReference>
<proteinExistence type="inferred from homology"/>
<dbReference type="SUPFAM" id="SSF103481">
    <property type="entry name" value="Multidrug resistance efflux transporter EmrE"/>
    <property type="match status" value="2"/>
</dbReference>
<comment type="subcellular location">
    <subcellularLocation>
        <location evidence="1">Cell membrane</location>
        <topology evidence="1">Multi-pass membrane protein</topology>
    </subcellularLocation>
</comment>
<evidence type="ECO:0000256" key="8">
    <source>
        <dbReference type="SAM" id="Phobius"/>
    </source>
</evidence>
<keyword evidence="7 8" id="KW-0472">Membrane</keyword>
<feature type="transmembrane region" description="Helical" evidence="8">
    <location>
        <begin position="40"/>
        <end position="58"/>
    </location>
</feature>
<evidence type="ECO:0000313" key="10">
    <source>
        <dbReference type="EMBL" id="MTH76522.1"/>
    </source>
</evidence>
<feature type="transmembrane region" description="Helical" evidence="8">
    <location>
        <begin position="213"/>
        <end position="235"/>
    </location>
</feature>
<evidence type="ECO:0000313" key="11">
    <source>
        <dbReference type="Proteomes" id="UP000478183"/>
    </source>
</evidence>
<evidence type="ECO:0000256" key="1">
    <source>
        <dbReference type="ARBA" id="ARBA00004651"/>
    </source>
</evidence>
<evidence type="ECO:0000256" key="4">
    <source>
        <dbReference type="ARBA" id="ARBA00022475"/>
    </source>
</evidence>
<dbReference type="GO" id="GO:0005886">
    <property type="term" value="C:plasma membrane"/>
    <property type="evidence" value="ECO:0007669"/>
    <property type="project" value="UniProtKB-SubCell"/>
</dbReference>
<comment type="caution">
    <text evidence="10">The sequence shown here is derived from an EMBL/GenBank/DDBJ whole genome shotgun (WGS) entry which is preliminary data.</text>
</comment>
<dbReference type="Proteomes" id="UP000478183">
    <property type="component" value="Unassembled WGS sequence"/>
</dbReference>
<protein>
    <submittedName>
        <fullName evidence="10">EamA family transporter RarD</fullName>
    </submittedName>
</protein>
<keyword evidence="4" id="KW-1003">Cell membrane</keyword>
<dbReference type="OrthoDB" id="369870at2"/>
<gene>
    <name evidence="10" type="primary">rarD</name>
    <name evidence="10" type="ORF">GL286_02125</name>
</gene>
<organism evidence="10 11">
    <name type="scientific">Paracoccus aestuariivivens</name>
    <dbReference type="NCBI Taxonomy" id="1820333"/>
    <lineage>
        <taxon>Bacteria</taxon>
        <taxon>Pseudomonadati</taxon>
        <taxon>Pseudomonadota</taxon>
        <taxon>Alphaproteobacteria</taxon>
        <taxon>Rhodobacterales</taxon>
        <taxon>Paracoccaceae</taxon>
        <taxon>Paracoccus</taxon>
    </lineage>
</organism>
<feature type="transmembrane region" description="Helical" evidence="8">
    <location>
        <begin position="271"/>
        <end position="292"/>
    </location>
</feature>
<evidence type="ECO:0000256" key="2">
    <source>
        <dbReference type="ARBA" id="ARBA00007362"/>
    </source>
</evidence>
<feature type="transmembrane region" description="Helical" evidence="8">
    <location>
        <begin position="101"/>
        <end position="119"/>
    </location>
</feature>
<dbReference type="InterPro" id="IPR037185">
    <property type="entry name" value="EmrE-like"/>
</dbReference>
<comment type="similarity">
    <text evidence="2">Belongs to the EamA transporter family.</text>
</comment>
<evidence type="ECO:0000256" key="7">
    <source>
        <dbReference type="ARBA" id="ARBA00023136"/>
    </source>
</evidence>
<feature type="transmembrane region" description="Helical" evidence="8">
    <location>
        <begin position="124"/>
        <end position="140"/>
    </location>
</feature>
<evidence type="ECO:0000256" key="3">
    <source>
        <dbReference type="ARBA" id="ARBA00022448"/>
    </source>
</evidence>
<keyword evidence="3" id="KW-0813">Transport</keyword>
<feature type="transmembrane region" description="Helical" evidence="8">
    <location>
        <begin position="7"/>
        <end position="28"/>
    </location>
</feature>
<evidence type="ECO:0000256" key="6">
    <source>
        <dbReference type="ARBA" id="ARBA00022989"/>
    </source>
</evidence>
<evidence type="ECO:0000259" key="9">
    <source>
        <dbReference type="Pfam" id="PF00892"/>
    </source>
</evidence>
<keyword evidence="5 8" id="KW-0812">Transmembrane</keyword>
<dbReference type="RefSeq" id="WP_155093893.1">
    <property type="nucleotide sequence ID" value="NZ_WMIE01000001.1"/>
</dbReference>
<dbReference type="Pfam" id="PF00892">
    <property type="entry name" value="EamA"/>
    <property type="match status" value="1"/>
</dbReference>
<reference evidence="10 11" key="1">
    <citation type="submission" date="2019-11" db="EMBL/GenBank/DDBJ databases">
        <authorList>
            <person name="Dong K."/>
        </authorList>
    </citation>
    <scope>NUCLEOTIDE SEQUENCE [LARGE SCALE GENOMIC DNA]</scope>
    <source>
        <strain evidence="10 11">NBRC 111993</strain>
    </source>
</reference>
<sequence length="302" mass="32825">MSEWSKGFWAMIVVCVTWGLSPLFYHMLSDVPVIEVLAHRTLWSLVFFVGILAAQGRLADFRQVLFGPYFLRLAFAALVISVNWGIFIWAVKVGYVVESSLGYYIFPLLAVVMGLVFFGEKLNAAQAVAVLIAALAVVLLTWGLGVAPWISLSLAFSFGLYGVTKKTLPVGPVLSVACEVAILAPLALGWLLLQKAQLMPDALTQPVVFGADAGQSMLLAASGIITAVPLVMFSYASRRVEMSTLGLMLYLNPTLQFLCAVMVFGENFTGWHMMAFAMIWAALAIYSASAVLKGRAELRRNA</sequence>